<gene>
    <name evidence="2" type="ORF">BSZ36_18120</name>
</gene>
<reference evidence="2 3" key="1">
    <citation type="submission" date="2016-11" db="EMBL/GenBank/DDBJ databases">
        <title>Study of marine rhodopsin-containing bacteria.</title>
        <authorList>
            <person name="Yoshizawa S."/>
            <person name="Kumagai Y."/>
            <person name="Kogure K."/>
        </authorList>
    </citation>
    <scope>NUCLEOTIDE SEQUENCE [LARGE SCALE GENOMIC DNA]</scope>
    <source>
        <strain evidence="2 3">SG-29</strain>
    </source>
</reference>
<proteinExistence type="predicted"/>
<protein>
    <submittedName>
        <fullName evidence="2">Uncharacterized protein</fullName>
    </submittedName>
</protein>
<dbReference type="SUPFAM" id="SSF52540">
    <property type="entry name" value="P-loop containing nucleoside triphosphate hydrolases"/>
    <property type="match status" value="1"/>
</dbReference>
<dbReference type="Proteomes" id="UP000216446">
    <property type="component" value="Unassembled WGS sequence"/>
</dbReference>
<comment type="caution">
    <text evidence="2">The sequence shown here is derived from an EMBL/GenBank/DDBJ whole genome shotgun (WGS) entry which is preliminary data.</text>
</comment>
<name>A0A259TUI7_9BACT</name>
<keyword evidence="1" id="KW-0472">Membrane</keyword>
<evidence type="ECO:0000313" key="2">
    <source>
        <dbReference type="EMBL" id="OZC01356.1"/>
    </source>
</evidence>
<feature type="transmembrane region" description="Helical" evidence="1">
    <location>
        <begin position="327"/>
        <end position="344"/>
    </location>
</feature>
<evidence type="ECO:0000256" key="1">
    <source>
        <dbReference type="SAM" id="Phobius"/>
    </source>
</evidence>
<dbReference type="InParanoid" id="A0A259TUI7"/>
<keyword evidence="1" id="KW-0812">Transmembrane</keyword>
<dbReference type="EMBL" id="MQWB01000011">
    <property type="protein sequence ID" value="OZC01356.1"/>
    <property type="molecule type" value="Genomic_DNA"/>
</dbReference>
<keyword evidence="3" id="KW-1185">Reference proteome</keyword>
<dbReference type="InterPro" id="IPR027417">
    <property type="entry name" value="P-loop_NTPase"/>
</dbReference>
<evidence type="ECO:0000313" key="3">
    <source>
        <dbReference type="Proteomes" id="UP000216446"/>
    </source>
</evidence>
<accession>A0A259TUI7</accession>
<sequence length="387" mass="42125">MASTSAPRLSSISRPDALAASVLASGQAVGALRPVGVPGAPDCTVLTDPIRLGNGHVLAELVDRAMLGRHTLLRGDEGVGKTRILEDLVAVVAGRRVLLDGAAQTRARRRYVEMPQGADEAYTLVYVAEAGPNGRLVDALAKAFHELGILALPGIPPALRAGACDEYEWTEVKKILRTVDERQEAVVESLHDLAGGGRAPRLLIVLDALDRASASQGLFLRELQQRATIIGAIRALPQSRSLRTFIATFGQIPVEALGQEHTAALFEYFVSRYAIASPDVKHYRREVLRRAEGNPAILRAMMHDGAQSQIVTEQDVRDLQARDDAPFFNLGLIYVFFLIGLGSVRVFMSGVQNTDLTIVLTIVTVLGYLIFRVFRVLFMFTPRPESK</sequence>
<organism evidence="2 3">
    <name type="scientific">Rubricoccus marinus</name>
    <dbReference type="NCBI Taxonomy" id="716817"/>
    <lineage>
        <taxon>Bacteria</taxon>
        <taxon>Pseudomonadati</taxon>
        <taxon>Rhodothermota</taxon>
        <taxon>Rhodothermia</taxon>
        <taxon>Rhodothermales</taxon>
        <taxon>Rubricoccaceae</taxon>
        <taxon>Rubricoccus</taxon>
    </lineage>
</organism>
<keyword evidence="1" id="KW-1133">Transmembrane helix</keyword>
<dbReference type="RefSeq" id="WP_094551893.1">
    <property type="nucleotide sequence ID" value="NZ_MQWB01000011.1"/>
</dbReference>
<feature type="transmembrane region" description="Helical" evidence="1">
    <location>
        <begin position="356"/>
        <end position="378"/>
    </location>
</feature>
<dbReference type="AlphaFoldDB" id="A0A259TUI7"/>
<dbReference type="OrthoDB" id="9820675at2"/>